<feature type="domain" description="SIS" evidence="5">
    <location>
        <begin position="122"/>
        <end position="262"/>
    </location>
</feature>
<feature type="domain" description="HTH rpiR-type" evidence="4">
    <location>
        <begin position="5"/>
        <end position="81"/>
    </location>
</feature>
<keyword evidence="2" id="KW-0238">DNA-binding</keyword>
<dbReference type="Proteomes" id="UP001241571">
    <property type="component" value="Unassembled WGS sequence"/>
</dbReference>
<evidence type="ECO:0000259" key="5">
    <source>
        <dbReference type="PROSITE" id="PS51464"/>
    </source>
</evidence>
<evidence type="ECO:0000313" key="6">
    <source>
        <dbReference type="EMBL" id="MDL4937430.1"/>
    </source>
</evidence>
<keyword evidence="3" id="KW-0804">Transcription</keyword>
<dbReference type="Pfam" id="PF01380">
    <property type="entry name" value="SIS"/>
    <property type="match status" value="1"/>
</dbReference>
<dbReference type="InterPro" id="IPR046348">
    <property type="entry name" value="SIS_dom_sf"/>
</dbReference>
<organism evidence="6 7">
    <name type="scientific">Enterococcus gallinarum</name>
    <dbReference type="NCBI Taxonomy" id="1353"/>
    <lineage>
        <taxon>Bacteria</taxon>
        <taxon>Bacillati</taxon>
        <taxon>Bacillota</taxon>
        <taxon>Bacilli</taxon>
        <taxon>Lactobacillales</taxon>
        <taxon>Enterococcaceae</taxon>
        <taxon>Enterococcus</taxon>
    </lineage>
</organism>
<dbReference type="PANTHER" id="PTHR30514">
    <property type="entry name" value="GLUCOKINASE"/>
    <property type="match status" value="1"/>
</dbReference>
<dbReference type="InterPro" id="IPR000281">
    <property type="entry name" value="HTH_RpiR"/>
</dbReference>
<evidence type="ECO:0000256" key="3">
    <source>
        <dbReference type="ARBA" id="ARBA00023163"/>
    </source>
</evidence>
<gene>
    <name evidence="6" type="ORF">QRX88_17140</name>
</gene>
<accession>A0ABD4ZXI7</accession>
<keyword evidence="1" id="KW-0805">Transcription regulation</keyword>
<dbReference type="InterPro" id="IPR047640">
    <property type="entry name" value="RpiR-like"/>
</dbReference>
<dbReference type="Gene3D" id="3.40.50.10490">
    <property type="entry name" value="Glucose-6-phosphate isomerase like protein, domain 1"/>
    <property type="match status" value="1"/>
</dbReference>
<dbReference type="EMBL" id="JASUBT010000018">
    <property type="protein sequence ID" value="MDL4937430.1"/>
    <property type="molecule type" value="Genomic_DNA"/>
</dbReference>
<dbReference type="Gene3D" id="1.10.10.10">
    <property type="entry name" value="Winged helix-like DNA-binding domain superfamily/Winged helix DNA-binding domain"/>
    <property type="match status" value="1"/>
</dbReference>
<sequence length="280" mass="32236">MQRPVNLILKIQTRYNQLTKAEKKIADYVLKDKENIIYMSITELANACGVGETSVYRFCQTMKFRGYQEFKMELSLYLASSRTNDTEDESQDFGFEKERMDRQFEAIKETYQLLDLKAITRIVEMMEKANSIFFFGVGGSAQTAQDFWNKFLRITPKVRIIQDAHMQAMAASLLTEDDLVFLISYSGSTKDIVNIADIAKETHAKIVGITRYQKSPLTKYTDEILLCGSKESPLEGGSLTVKTSQIYLLDLLYTTYYQRNKECSVRNQHRSSQAVVDRLF</sequence>
<dbReference type="PROSITE" id="PS51071">
    <property type="entry name" value="HTH_RPIR"/>
    <property type="match status" value="1"/>
</dbReference>
<dbReference type="RefSeq" id="WP_077454664.1">
    <property type="nucleotide sequence ID" value="NZ_CAJSZC010000010.1"/>
</dbReference>
<reference evidence="6 7" key="1">
    <citation type="submission" date="2023-06" db="EMBL/GenBank/DDBJ databases">
        <title>Acute promotion of culturable opportunistic pathogens and persistent increase of antibiotic resistance following antibiotic exposure in mouse gut microbiota.</title>
        <authorList>
            <person name="Li L."/>
            <person name="Wang B."/>
            <person name="Sun Y."/>
            <person name="Wang M."/>
            <person name="Xu H."/>
        </authorList>
    </citation>
    <scope>NUCLEOTIDE SEQUENCE [LARGE SCALE GENOMIC DNA]</scope>
    <source>
        <strain evidence="6 7">CRI2_2</strain>
    </source>
</reference>
<dbReference type="AlphaFoldDB" id="A0ABD4ZXI7"/>
<name>A0ABD4ZXI7_ENTGA</name>
<comment type="caution">
    <text evidence="6">The sequence shown here is derived from an EMBL/GenBank/DDBJ whole genome shotgun (WGS) entry which is preliminary data.</text>
</comment>
<evidence type="ECO:0000259" key="4">
    <source>
        <dbReference type="PROSITE" id="PS51071"/>
    </source>
</evidence>
<dbReference type="InterPro" id="IPR035472">
    <property type="entry name" value="RpiR-like_SIS"/>
</dbReference>
<evidence type="ECO:0000313" key="7">
    <source>
        <dbReference type="Proteomes" id="UP001241571"/>
    </source>
</evidence>
<dbReference type="SUPFAM" id="SSF46689">
    <property type="entry name" value="Homeodomain-like"/>
    <property type="match status" value="1"/>
</dbReference>
<dbReference type="SUPFAM" id="SSF53697">
    <property type="entry name" value="SIS domain"/>
    <property type="match status" value="1"/>
</dbReference>
<evidence type="ECO:0000256" key="2">
    <source>
        <dbReference type="ARBA" id="ARBA00023125"/>
    </source>
</evidence>
<dbReference type="Pfam" id="PF01418">
    <property type="entry name" value="HTH_6"/>
    <property type="match status" value="1"/>
</dbReference>
<dbReference type="PROSITE" id="PS51464">
    <property type="entry name" value="SIS"/>
    <property type="match status" value="1"/>
</dbReference>
<dbReference type="GO" id="GO:0003677">
    <property type="term" value="F:DNA binding"/>
    <property type="evidence" value="ECO:0007669"/>
    <property type="project" value="UniProtKB-KW"/>
</dbReference>
<proteinExistence type="predicted"/>
<evidence type="ECO:0000256" key="1">
    <source>
        <dbReference type="ARBA" id="ARBA00023015"/>
    </source>
</evidence>
<dbReference type="CDD" id="cd05013">
    <property type="entry name" value="SIS_RpiR"/>
    <property type="match status" value="1"/>
</dbReference>
<dbReference type="InterPro" id="IPR036388">
    <property type="entry name" value="WH-like_DNA-bd_sf"/>
</dbReference>
<dbReference type="InterPro" id="IPR009057">
    <property type="entry name" value="Homeodomain-like_sf"/>
</dbReference>
<protein>
    <submittedName>
        <fullName evidence="6">MurR/RpiR family transcriptional regulator</fullName>
    </submittedName>
</protein>
<dbReference type="InterPro" id="IPR001347">
    <property type="entry name" value="SIS_dom"/>
</dbReference>
<dbReference type="PANTHER" id="PTHR30514:SF1">
    <property type="entry name" value="HTH-TYPE TRANSCRIPTIONAL REGULATOR HEXR-RELATED"/>
    <property type="match status" value="1"/>
</dbReference>